<evidence type="ECO:0000313" key="4">
    <source>
        <dbReference type="Proteomes" id="UP001154078"/>
    </source>
</evidence>
<keyword evidence="1" id="KW-1133">Transmembrane helix</keyword>
<dbReference type="Proteomes" id="UP001154078">
    <property type="component" value="Chromosome 5"/>
</dbReference>
<dbReference type="InterPro" id="IPR045866">
    <property type="entry name" value="FAM210A/B-like"/>
</dbReference>
<evidence type="ECO:0000259" key="2">
    <source>
        <dbReference type="Pfam" id="PF06916"/>
    </source>
</evidence>
<sequence length="173" mass="19322">MFKILTNLLRDKNIMASKGLSRSISFKNNYNYASQIIKKSHYLNNYAKCNVFYMESLKRNYSDNKSPMEKPSTSQKLKKAVTEYGTTVIVFHVGISLISLGTSYLLVSSGLDVSKVVTSFGIKDSNMVTNAGTFAVAYAFHKLLAPVRISITLTSVPFIVKYLRNKGILKKAL</sequence>
<organism evidence="3 4">
    <name type="scientific">Brassicogethes aeneus</name>
    <name type="common">Rape pollen beetle</name>
    <name type="synonym">Meligethes aeneus</name>
    <dbReference type="NCBI Taxonomy" id="1431903"/>
    <lineage>
        <taxon>Eukaryota</taxon>
        <taxon>Metazoa</taxon>
        <taxon>Ecdysozoa</taxon>
        <taxon>Arthropoda</taxon>
        <taxon>Hexapoda</taxon>
        <taxon>Insecta</taxon>
        <taxon>Pterygota</taxon>
        <taxon>Neoptera</taxon>
        <taxon>Endopterygota</taxon>
        <taxon>Coleoptera</taxon>
        <taxon>Polyphaga</taxon>
        <taxon>Cucujiformia</taxon>
        <taxon>Nitidulidae</taxon>
        <taxon>Meligethinae</taxon>
        <taxon>Brassicogethes</taxon>
    </lineage>
</organism>
<dbReference type="PANTHER" id="PTHR21377">
    <property type="entry name" value="PROTEIN FAM210B, MITOCHONDRIAL"/>
    <property type="match status" value="1"/>
</dbReference>
<evidence type="ECO:0000313" key="3">
    <source>
        <dbReference type="EMBL" id="CAH0556513.1"/>
    </source>
</evidence>
<dbReference type="PANTHER" id="PTHR21377:SF0">
    <property type="entry name" value="PROTEIN FAM210B, MITOCHONDRIAL"/>
    <property type="match status" value="1"/>
</dbReference>
<dbReference type="Pfam" id="PF06916">
    <property type="entry name" value="FAM210A-B_dom"/>
    <property type="match status" value="1"/>
</dbReference>
<keyword evidence="4" id="KW-1185">Reference proteome</keyword>
<dbReference type="GO" id="GO:0005739">
    <property type="term" value="C:mitochondrion"/>
    <property type="evidence" value="ECO:0007669"/>
    <property type="project" value="TreeGrafter"/>
</dbReference>
<keyword evidence="1" id="KW-0472">Membrane</keyword>
<keyword evidence="1" id="KW-0812">Transmembrane</keyword>
<feature type="domain" description="DUF1279" evidence="2">
    <location>
        <begin position="75"/>
        <end position="158"/>
    </location>
</feature>
<reference evidence="3" key="1">
    <citation type="submission" date="2021-12" db="EMBL/GenBank/DDBJ databases">
        <authorList>
            <person name="King R."/>
        </authorList>
    </citation>
    <scope>NUCLEOTIDE SEQUENCE</scope>
</reference>
<evidence type="ECO:0000256" key="1">
    <source>
        <dbReference type="SAM" id="Phobius"/>
    </source>
</evidence>
<accession>A0A9P0B8E2</accession>
<gene>
    <name evidence="3" type="ORF">MELIAE_LOCUS7436</name>
</gene>
<dbReference type="InterPro" id="IPR009688">
    <property type="entry name" value="FAM210A/B-like_dom"/>
</dbReference>
<feature type="transmembrane region" description="Helical" evidence="1">
    <location>
        <begin position="143"/>
        <end position="163"/>
    </location>
</feature>
<dbReference type="AlphaFoldDB" id="A0A9P0B8E2"/>
<dbReference type="OrthoDB" id="426386at2759"/>
<feature type="transmembrane region" description="Helical" evidence="1">
    <location>
        <begin position="84"/>
        <end position="107"/>
    </location>
</feature>
<dbReference type="EMBL" id="OV121136">
    <property type="protein sequence ID" value="CAH0556513.1"/>
    <property type="molecule type" value="Genomic_DNA"/>
</dbReference>
<protein>
    <recommendedName>
        <fullName evidence="2">DUF1279 domain-containing protein</fullName>
    </recommendedName>
</protein>
<name>A0A9P0B8E2_BRAAE</name>
<proteinExistence type="predicted"/>